<evidence type="ECO:0000256" key="1">
    <source>
        <dbReference type="ARBA" id="ARBA00023015"/>
    </source>
</evidence>
<dbReference type="Gene3D" id="1.10.357.10">
    <property type="entry name" value="Tetracycline Repressor, domain 2"/>
    <property type="match status" value="1"/>
</dbReference>
<proteinExistence type="predicted"/>
<protein>
    <submittedName>
        <fullName evidence="4">TetR/AcrR family transcriptional regulator</fullName>
    </submittedName>
</protein>
<dbReference type="Proteomes" id="UP000244384">
    <property type="component" value="Chromosome"/>
</dbReference>
<dbReference type="InterPro" id="IPR036271">
    <property type="entry name" value="Tet_transcr_reg_TetR-rel_C_sf"/>
</dbReference>
<dbReference type="Gene3D" id="1.10.10.60">
    <property type="entry name" value="Homeodomain-like"/>
    <property type="match status" value="1"/>
</dbReference>
<dbReference type="EMBL" id="CP026952">
    <property type="protein sequence ID" value="AWB94080.1"/>
    <property type="molecule type" value="Genomic_DNA"/>
</dbReference>
<dbReference type="PANTHER" id="PTHR47506:SF7">
    <property type="entry name" value="TRANSCRIPTIONAL REGULATORY PROTEIN"/>
    <property type="match status" value="1"/>
</dbReference>
<dbReference type="OrthoDB" id="3481545at2"/>
<dbReference type="SUPFAM" id="SSF46689">
    <property type="entry name" value="Homeodomain-like"/>
    <property type="match status" value="1"/>
</dbReference>
<evidence type="ECO:0000313" key="5">
    <source>
        <dbReference type="Proteomes" id="UP000244384"/>
    </source>
</evidence>
<dbReference type="SUPFAM" id="SSF48498">
    <property type="entry name" value="Tetracyclin repressor-like, C-terminal domain"/>
    <property type="match status" value="1"/>
</dbReference>
<dbReference type="InterPro" id="IPR001647">
    <property type="entry name" value="HTH_TetR"/>
</dbReference>
<dbReference type="PANTHER" id="PTHR47506">
    <property type="entry name" value="TRANSCRIPTIONAL REGULATORY PROTEIN"/>
    <property type="match status" value="1"/>
</dbReference>
<evidence type="ECO:0000256" key="3">
    <source>
        <dbReference type="ARBA" id="ARBA00023163"/>
    </source>
</evidence>
<keyword evidence="1" id="KW-0805">Transcription regulation</keyword>
<name>A0A2S0WRZ9_9ACTN</name>
<keyword evidence="5" id="KW-1185">Reference proteome</keyword>
<keyword evidence="2" id="KW-0238">DNA-binding</keyword>
<reference evidence="5" key="1">
    <citation type="submission" date="2018-01" db="EMBL/GenBank/DDBJ databases">
        <authorList>
            <person name="Li J."/>
        </authorList>
    </citation>
    <scope>NUCLEOTIDE SEQUENCE [LARGE SCALE GENOMIC DNA]</scope>
    <source>
        <strain evidence="5">592</strain>
    </source>
</reference>
<dbReference type="PRINTS" id="PR00455">
    <property type="entry name" value="HTHTETR"/>
</dbReference>
<evidence type="ECO:0000256" key="2">
    <source>
        <dbReference type="ARBA" id="ARBA00023125"/>
    </source>
</evidence>
<dbReference type="Pfam" id="PF00440">
    <property type="entry name" value="TetR_N"/>
    <property type="match status" value="1"/>
</dbReference>
<dbReference type="PROSITE" id="PS50977">
    <property type="entry name" value="HTH_TETR_2"/>
    <property type="match status" value="1"/>
</dbReference>
<organism evidence="4 5">
    <name type="scientific">Aeromicrobium chenweiae</name>
    <dbReference type="NCBI Taxonomy" id="2079793"/>
    <lineage>
        <taxon>Bacteria</taxon>
        <taxon>Bacillati</taxon>
        <taxon>Actinomycetota</taxon>
        <taxon>Actinomycetes</taxon>
        <taxon>Propionibacteriales</taxon>
        <taxon>Nocardioidaceae</taxon>
        <taxon>Aeromicrobium</taxon>
    </lineage>
</organism>
<sequence>MSEVPRISQQQKESNRARILASAGEGFRTRGIDGIGIDEVMKTAGMTHGGFYNHFGSKEDLALAVLHQGFTDSLEHVASMVSESSSPLDALHAIVDNYLTTSHRDHPGQGCASATLVADAGRHGVDAQAEYTRGLEGYLAAFTDVLLGIADQAGTPLEPAVARERSIALFSAMVGALVISRAVGRADPALSDEVLAATAKELKAQ</sequence>
<dbReference type="AlphaFoldDB" id="A0A2S0WRZ9"/>
<dbReference type="KEGG" id="aez:C3E78_06700"/>
<dbReference type="GO" id="GO:0003677">
    <property type="term" value="F:DNA binding"/>
    <property type="evidence" value="ECO:0007669"/>
    <property type="project" value="UniProtKB-UniRule"/>
</dbReference>
<accession>A0A2S0WRZ9</accession>
<accession>A0A5F2ETS7</accession>
<keyword evidence="3" id="KW-0804">Transcription</keyword>
<evidence type="ECO:0000313" key="4">
    <source>
        <dbReference type="EMBL" id="AWB94080.1"/>
    </source>
</evidence>
<gene>
    <name evidence="4" type="ORF">C3E78_06700</name>
</gene>
<dbReference type="InterPro" id="IPR009057">
    <property type="entry name" value="Homeodomain-like_sf"/>
</dbReference>